<reference evidence="4" key="1">
    <citation type="submission" date="2025-08" db="UniProtKB">
        <authorList>
            <consortium name="RefSeq"/>
        </authorList>
    </citation>
    <scope>IDENTIFICATION</scope>
    <source>
        <strain evidence="4">Wakin</strain>
        <tissue evidence="4">Muscle</tissue>
    </source>
</reference>
<evidence type="ECO:0000313" key="4">
    <source>
        <dbReference type="RefSeq" id="XP_026075833.1"/>
    </source>
</evidence>
<dbReference type="PANTHER" id="PTHR23330">
    <property type="entry name" value="P300 TRANSCRIPTIONAL COFACTOR JMY-RELATED"/>
    <property type="match status" value="1"/>
</dbReference>
<dbReference type="Proteomes" id="UP000515129">
    <property type="component" value="Chromosome 35"/>
</dbReference>
<dbReference type="AlphaFoldDB" id="A0A6P6KU53"/>
<feature type="coiled-coil region" evidence="1">
    <location>
        <begin position="101"/>
        <end position="135"/>
    </location>
</feature>
<proteinExistence type="predicted"/>
<dbReference type="PANTHER" id="PTHR23330:SF9">
    <property type="entry name" value="PROLINE-RICH PROTEIN 11"/>
    <property type="match status" value="1"/>
</dbReference>
<evidence type="ECO:0000256" key="1">
    <source>
        <dbReference type="SAM" id="Coils"/>
    </source>
</evidence>
<dbReference type="RefSeq" id="XP_026075833.1">
    <property type="nucleotide sequence ID" value="XM_026220048.1"/>
</dbReference>
<gene>
    <name evidence="4" type="primary">LOC113054470</name>
</gene>
<dbReference type="OrthoDB" id="10066480at2759"/>
<feature type="region of interest" description="Disordered" evidence="2">
    <location>
        <begin position="142"/>
        <end position="174"/>
    </location>
</feature>
<organism evidence="3 4">
    <name type="scientific">Carassius auratus</name>
    <name type="common">Goldfish</name>
    <dbReference type="NCBI Taxonomy" id="7957"/>
    <lineage>
        <taxon>Eukaryota</taxon>
        <taxon>Metazoa</taxon>
        <taxon>Chordata</taxon>
        <taxon>Craniata</taxon>
        <taxon>Vertebrata</taxon>
        <taxon>Euteleostomi</taxon>
        <taxon>Actinopterygii</taxon>
        <taxon>Neopterygii</taxon>
        <taxon>Teleostei</taxon>
        <taxon>Ostariophysi</taxon>
        <taxon>Cypriniformes</taxon>
        <taxon>Cyprinidae</taxon>
        <taxon>Cyprininae</taxon>
        <taxon>Carassius</taxon>
    </lineage>
</organism>
<feature type="compositionally biased region" description="Pro residues" evidence="2">
    <location>
        <begin position="152"/>
        <end position="174"/>
    </location>
</feature>
<evidence type="ECO:0000313" key="3">
    <source>
        <dbReference type="Proteomes" id="UP000515129"/>
    </source>
</evidence>
<dbReference type="GeneID" id="113054470"/>
<evidence type="ECO:0000256" key="2">
    <source>
        <dbReference type="SAM" id="MobiDB-lite"/>
    </source>
</evidence>
<name>A0A6P6KU53_CARAU</name>
<dbReference type="GO" id="GO:0005634">
    <property type="term" value="C:nucleus"/>
    <property type="evidence" value="ECO:0007669"/>
    <property type="project" value="TreeGrafter"/>
</dbReference>
<dbReference type="GO" id="GO:0005737">
    <property type="term" value="C:cytoplasm"/>
    <property type="evidence" value="ECO:0007669"/>
    <property type="project" value="TreeGrafter"/>
</dbReference>
<keyword evidence="1" id="KW-0175">Coiled coil</keyword>
<feature type="region of interest" description="Disordered" evidence="2">
    <location>
        <begin position="31"/>
        <end position="51"/>
    </location>
</feature>
<keyword evidence="3" id="KW-1185">Reference proteome</keyword>
<protein>
    <submittedName>
        <fullName evidence="4">Proline-rich protein 11-like</fullName>
    </submittedName>
</protein>
<sequence length="328" mass="36029">MPRLRGLGDAFLWRRKRKGSSRRWAIKSKKPLGTPAIPTAPVPDNKTKVDTMEETSVQTTKQLSLTLSIGALFFAFGSVVQKCGKTINQTCFGLLNVFFFWRGYSERLESLHQKVEELQREMALLHSNLKLYREAKTAGGQCEIPDGIQHSTPPPVSLPPPPPPPPPPPLPPPQILLTLAAPKVATVPLKTAKTTSVKEKKNGPVALTLQDLQAVRLRKVTVGQKTEVSPARRSPLVTLADLQKVCLRRSNSDLPLKSRSNLGRTPTKNPLNLGVRLRKVNLMRSPGGTPLFNKENVMNSSLDPNMARGLGNKYLSALTKELSPLKAV</sequence>
<dbReference type="KEGG" id="caua:113054470"/>
<accession>A0A6P6KU53</accession>